<evidence type="ECO:0000256" key="5">
    <source>
        <dbReference type="SAM" id="MobiDB-lite"/>
    </source>
</evidence>
<evidence type="ECO:0000313" key="8">
    <source>
        <dbReference type="EMBL" id="OAA32025.1"/>
    </source>
</evidence>
<feature type="transmembrane region" description="Helical" evidence="6">
    <location>
        <begin position="45"/>
        <end position="67"/>
    </location>
</feature>
<keyword evidence="3 6" id="KW-1133">Transmembrane helix</keyword>
<feature type="transmembrane region" description="Helical" evidence="6">
    <location>
        <begin position="389"/>
        <end position="410"/>
    </location>
</feature>
<comment type="subcellular location">
    <subcellularLocation>
        <location evidence="1">Membrane</location>
        <topology evidence="1">Multi-pass membrane protein</topology>
    </subcellularLocation>
</comment>
<evidence type="ECO:0000259" key="7">
    <source>
        <dbReference type="PROSITE" id="PS50850"/>
    </source>
</evidence>
<feature type="transmembrane region" description="Helical" evidence="6">
    <location>
        <begin position="278"/>
        <end position="300"/>
    </location>
</feature>
<dbReference type="OrthoDB" id="440553at2759"/>
<feature type="transmembrane region" description="Helical" evidence="6">
    <location>
        <begin position="422"/>
        <end position="449"/>
    </location>
</feature>
<dbReference type="GO" id="GO:0005886">
    <property type="term" value="C:plasma membrane"/>
    <property type="evidence" value="ECO:0007669"/>
    <property type="project" value="TreeGrafter"/>
</dbReference>
<feature type="transmembrane region" description="Helical" evidence="6">
    <location>
        <begin position="461"/>
        <end position="479"/>
    </location>
</feature>
<feature type="transmembrane region" description="Helical" evidence="6">
    <location>
        <begin position="197"/>
        <end position="217"/>
    </location>
</feature>
<feature type="transmembrane region" description="Helical" evidence="6">
    <location>
        <begin position="527"/>
        <end position="548"/>
    </location>
</feature>
<dbReference type="PROSITE" id="PS50850">
    <property type="entry name" value="MFS"/>
    <property type="match status" value="1"/>
</dbReference>
<feature type="region of interest" description="Disordered" evidence="5">
    <location>
        <begin position="1"/>
        <end position="30"/>
    </location>
</feature>
<dbReference type="EMBL" id="AZGY01000002">
    <property type="protein sequence ID" value="OAA32025.1"/>
    <property type="molecule type" value="Genomic_DNA"/>
</dbReference>
<accession>A0A166RJE9</accession>
<dbReference type="SUPFAM" id="SSF103473">
    <property type="entry name" value="MFS general substrate transporter"/>
    <property type="match status" value="2"/>
</dbReference>
<feature type="compositionally biased region" description="Polar residues" evidence="5">
    <location>
        <begin position="17"/>
        <end position="30"/>
    </location>
</feature>
<dbReference type="Proteomes" id="UP000078544">
    <property type="component" value="Unassembled WGS sequence"/>
</dbReference>
<evidence type="ECO:0000256" key="6">
    <source>
        <dbReference type="SAM" id="Phobius"/>
    </source>
</evidence>
<evidence type="ECO:0000256" key="4">
    <source>
        <dbReference type="ARBA" id="ARBA00023136"/>
    </source>
</evidence>
<gene>
    <name evidence="8" type="ORF">AAL_01357</name>
</gene>
<feature type="transmembrane region" description="Helical" evidence="6">
    <location>
        <begin position="134"/>
        <end position="155"/>
    </location>
</feature>
<dbReference type="InterPro" id="IPR036259">
    <property type="entry name" value="MFS_trans_sf"/>
</dbReference>
<feature type="transmembrane region" description="Helical" evidence="6">
    <location>
        <begin position="252"/>
        <end position="272"/>
    </location>
</feature>
<feature type="transmembrane region" description="Helical" evidence="6">
    <location>
        <begin position="79"/>
        <end position="98"/>
    </location>
</feature>
<organism evidence="8 9">
    <name type="scientific">Moelleriella libera RCEF 2490</name>
    <dbReference type="NCBI Taxonomy" id="1081109"/>
    <lineage>
        <taxon>Eukaryota</taxon>
        <taxon>Fungi</taxon>
        <taxon>Dikarya</taxon>
        <taxon>Ascomycota</taxon>
        <taxon>Pezizomycotina</taxon>
        <taxon>Sordariomycetes</taxon>
        <taxon>Hypocreomycetidae</taxon>
        <taxon>Hypocreales</taxon>
        <taxon>Clavicipitaceae</taxon>
        <taxon>Moelleriella</taxon>
    </lineage>
</organism>
<dbReference type="InterPro" id="IPR020846">
    <property type="entry name" value="MFS_dom"/>
</dbReference>
<dbReference type="AlphaFoldDB" id="A0A166RJE9"/>
<sequence length="552" mass="58853">MAYPASADQAGGDKTETLVNTSSDQSENSLTPSPYLTGWRLRCSIAGLMLGVFLASMEATIVSTALVNIVDDLQAFRDGAWVINAYLVAFTGTLLVWAQFSLVIGRKLSLALAYVLFIAFSIGCAVASTSIQLIVLRAFQGVGGAGVFNISMTMIAEAVSPAEYPKYVAMVSVMYVLSYALGPLIGGAIAAHTTWTWIFWINVPAAFVPLALAELGIPPGFPHQHERKYAGADHAGVDHAGKSGNRIGRLDLPGGVLFLAACILLLVALQGADISWDWSSTVSICLLVFAGASFALFVFWERQITLSASPRVPLLTWEFCNLKTVSLLSSFALVSTPFISNLVSLPERFQVVNGLNSFDAAIRLLPFVVVIPLFSVISAVLVSALKVRYIYVLLTGIGFQLAGVLLFAFANPSSTGAVPARTYGFEVILAIGSGINNTVLTTGVPFVVSKKLIPTAMGAGMQFRYLGGAIGLGIMTAVLDSTIKSSLSAIFTPEQITELLRSSGNAGALSPDKQLLVKLAYEDAFQLQWKVLIGFVAAQIPLAVIMFWRSKR</sequence>
<evidence type="ECO:0000256" key="2">
    <source>
        <dbReference type="ARBA" id="ARBA00022692"/>
    </source>
</evidence>
<reference evidence="8 9" key="1">
    <citation type="journal article" date="2016" name="Genome Biol. Evol.">
        <title>Divergent and convergent evolution of fungal pathogenicity.</title>
        <authorList>
            <person name="Shang Y."/>
            <person name="Xiao G."/>
            <person name="Zheng P."/>
            <person name="Cen K."/>
            <person name="Zhan S."/>
            <person name="Wang C."/>
        </authorList>
    </citation>
    <scope>NUCLEOTIDE SEQUENCE [LARGE SCALE GENOMIC DNA]</scope>
    <source>
        <strain evidence="8 9">RCEF 2490</strain>
    </source>
</reference>
<evidence type="ECO:0000313" key="9">
    <source>
        <dbReference type="Proteomes" id="UP000078544"/>
    </source>
</evidence>
<feature type="transmembrane region" description="Helical" evidence="6">
    <location>
        <begin position="320"/>
        <end position="340"/>
    </location>
</feature>
<comment type="caution">
    <text evidence="8">The sequence shown here is derived from an EMBL/GenBank/DDBJ whole genome shotgun (WGS) entry which is preliminary data.</text>
</comment>
<dbReference type="GO" id="GO:0022857">
    <property type="term" value="F:transmembrane transporter activity"/>
    <property type="evidence" value="ECO:0007669"/>
    <property type="project" value="InterPro"/>
</dbReference>
<proteinExistence type="predicted"/>
<keyword evidence="2 6" id="KW-0812">Transmembrane</keyword>
<keyword evidence="4 6" id="KW-0472">Membrane</keyword>
<feature type="domain" description="Major facilitator superfamily (MFS) profile" evidence="7">
    <location>
        <begin position="44"/>
        <end position="552"/>
    </location>
</feature>
<evidence type="ECO:0000256" key="1">
    <source>
        <dbReference type="ARBA" id="ARBA00004141"/>
    </source>
</evidence>
<protein>
    <submittedName>
        <fullName evidence="8">Major facilitator superfamily domain, general substrate transporter</fullName>
    </submittedName>
</protein>
<dbReference type="InterPro" id="IPR011701">
    <property type="entry name" value="MFS"/>
</dbReference>
<feature type="transmembrane region" description="Helical" evidence="6">
    <location>
        <begin position="167"/>
        <end position="191"/>
    </location>
</feature>
<feature type="transmembrane region" description="Helical" evidence="6">
    <location>
        <begin position="360"/>
        <end position="382"/>
    </location>
</feature>
<feature type="transmembrane region" description="Helical" evidence="6">
    <location>
        <begin position="110"/>
        <end position="128"/>
    </location>
</feature>
<dbReference type="PANTHER" id="PTHR23501:SF43">
    <property type="entry name" value="MULTIDRUG TRANSPORTER, PUTATIVE (AFU_ORTHOLOGUE AFUA_6G03040)-RELATED"/>
    <property type="match status" value="1"/>
</dbReference>
<evidence type="ECO:0000256" key="3">
    <source>
        <dbReference type="ARBA" id="ARBA00022989"/>
    </source>
</evidence>
<dbReference type="Gene3D" id="1.20.1720.10">
    <property type="entry name" value="Multidrug resistance protein D"/>
    <property type="match status" value="1"/>
</dbReference>
<dbReference type="Pfam" id="PF07690">
    <property type="entry name" value="MFS_1"/>
    <property type="match status" value="1"/>
</dbReference>
<name>A0A166RJE9_9HYPO</name>
<keyword evidence="9" id="KW-1185">Reference proteome</keyword>
<dbReference type="PANTHER" id="PTHR23501">
    <property type="entry name" value="MAJOR FACILITATOR SUPERFAMILY"/>
    <property type="match status" value="1"/>
</dbReference>